<keyword evidence="12 16" id="KW-1133">Transmembrane helix</keyword>
<dbReference type="PANTHER" id="PTHR43520">
    <property type="entry name" value="ATP7, ISOFORM B"/>
    <property type="match status" value="1"/>
</dbReference>
<dbReference type="InterPro" id="IPR006121">
    <property type="entry name" value="HMA_dom"/>
</dbReference>
<dbReference type="InterPro" id="IPR023298">
    <property type="entry name" value="ATPase_P-typ_TM_dom_sf"/>
</dbReference>
<dbReference type="InterPro" id="IPR001757">
    <property type="entry name" value="P_typ_ATPase"/>
</dbReference>
<dbReference type="InterPro" id="IPR006122">
    <property type="entry name" value="HMA_Cu_ion-bd"/>
</dbReference>
<feature type="transmembrane region" description="Helical" evidence="16">
    <location>
        <begin position="275"/>
        <end position="294"/>
    </location>
</feature>
<feature type="transmembrane region" description="Helical" evidence="16">
    <location>
        <begin position="456"/>
        <end position="479"/>
    </location>
</feature>
<sequence length="847" mass="87202">MTMRAKHEAPASGLGTIDIPVDGMTCASCVGRVEKAITAVPGVSAAAVNLATGKARVTLAGADTGAIADAIRSAGYEPGATTIALAISGMTCASCVGRVEKALRAVPGALSAEVNLATERATIRVADGAIGPALVAAVAAAGYEARPLDDERSDDGDAAAARREAEQTALGRSVVVAALGTLPLLVLEMGPHLSETFHHWLYARVDAFVLKLIAFGLTTIVLFGPGLRFFQKGGPALLRAAPDMNALVMLGAGAAYAYSVVATFAPDWLPSGTDYTYFETGAVIVTLILLGRWFEARAKGHTSEAIKRLVQLQARSARVLRDGVESEIAIEHVRVGDLVLVRPGEKIPVDGEVIEGASYVDEAMVTGEPAPAHKTVGATVIGGTINRNGALRFRAEKVGADTLLAQILRMVEQAQGAKLPIQALVDRVTNWFVPAVIAVALLTFAAWLAFGPSPALTYALVNAVAVLIVACPCAMGLATPTSIMVGTGRAAELGILFRQGAALQGLSEVATIAFDKTGTLTKGRPEVTRFVAAEGFAEDEALRLAASAESASEHPSAEAIVAEAKRRALALAPATGFTAEPGLGISARVEGRDILVGSQKLMAQRNIAPGHLTERAATFARDGESPLYVAIDGKLAGLVTVADQVKPGTPAAIGALKTLGLRIVMVTGDNRATAEAIAARLGIDAVEAEVLPTDKAAIVKRLQGGGDKVAFVGDGINDAPALAQANIGIAMGAGTDIAIESADIVLISGDLRHVPEAIGLSKATMTNIRQNLGWAFGYNVLLIPVAAGALYPLWGVLMSPVFASFAMAFSSVSVLANALRLRRFAAQQDTTAAAPDSGPAAAFGRMG</sequence>
<dbReference type="InterPro" id="IPR036163">
    <property type="entry name" value="HMA_dom_sf"/>
</dbReference>
<dbReference type="NCBIfam" id="TIGR01511">
    <property type="entry name" value="ATPase-IB1_Cu"/>
    <property type="match status" value="1"/>
</dbReference>
<evidence type="ECO:0000256" key="4">
    <source>
        <dbReference type="ARBA" id="ARBA00022692"/>
    </source>
</evidence>
<gene>
    <name evidence="18" type="ORF">ACFPPC_26500</name>
</gene>
<feature type="transmembrane region" description="Helical" evidence="16">
    <location>
        <begin position="428"/>
        <end position="450"/>
    </location>
</feature>
<evidence type="ECO:0000256" key="5">
    <source>
        <dbReference type="ARBA" id="ARBA00022723"/>
    </source>
</evidence>
<dbReference type="SFLD" id="SFLDS00003">
    <property type="entry name" value="Haloacid_Dehalogenase"/>
    <property type="match status" value="1"/>
</dbReference>
<evidence type="ECO:0000259" key="17">
    <source>
        <dbReference type="PROSITE" id="PS50846"/>
    </source>
</evidence>
<dbReference type="PANTHER" id="PTHR43520:SF8">
    <property type="entry name" value="P-TYPE CU(+) TRANSPORTER"/>
    <property type="match status" value="1"/>
</dbReference>
<dbReference type="Gene3D" id="3.40.1110.10">
    <property type="entry name" value="Calcium-transporting ATPase, cytoplasmic domain N"/>
    <property type="match status" value="1"/>
</dbReference>
<dbReference type="CDD" id="cd00371">
    <property type="entry name" value="HMA"/>
    <property type="match status" value="2"/>
</dbReference>
<evidence type="ECO:0000256" key="6">
    <source>
        <dbReference type="ARBA" id="ARBA00022737"/>
    </source>
</evidence>
<dbReference type="PROSITE" id="PS50846">
    <property type="entry name" value="HMA_2"/>
    <property type="match status" value="2"/>
</dbReference>
<evidence type="ECO:0000256" key="9">
    <source>
        <dbReference type="ARBA" id="ARBA00022840"/>
    </source>
</evidence>
<dbReference type="PRINTS" id="PR00943">
    <property type="entry name" value="CUATPASE"/>
</dbReference>
<dbReference type="SUPFAM" id="SSF81653">
    <property type="entry name" value="Calcium ATPase, transduction domain A"/>
    <property type="match status" value="1"/>
</dbReference>
<accession>A0ABW0HI07</accession>
<organism evidence="18 19">
    <name type="scientific">Bosea vestrisii</name>
    <dbReference type="NCBI Taxonomy" id="151416"/>
    <lineage>
        <taxon>Bacteria</taxon>
        <taxon>Pseudomonadati</taxon>
        <taxon>Pseudomonadota</taxon>
        <taxon>Alphaproteobacteria</taxon>
        <taxon>Hyphomicrobiales</taxon>
        <taxon>Boseaceae</taxon>
        <taxon>Bosea</taxon>
    </lineage>
</organism>
<evidence type="ECO:0000256" key="13">
    <source>
        <dbReference type="ARBA" id="ARBA00023008"/>
    </source>
</evidence>
<dbReference type="Pfam" id="PF00122">
    <property type="entry name" value="E1-E2_ATPase"/>
    <property type="match status" value="1"/>
</dbReference>
<proteinExistence type="inferred from homology"/>
<evidence type="ECO:0000313" key="19">
    <source>
        <dbReference type="Proteomes" id="UP001596104"/>
    </source>
</evidence>
<dbReference type="InterPro" id="IPR018303">
    <property type="entry name" value="ATPase_P-typ_P_site"/>
</dbReference>
<dbReference type="InterPro" id="IPR017969">
    <property type="entry name" value="Heavy-metal-associated_CS"/>
</dbReference>
<reference evidence="19" key="1">
    <citation type="journal article" date="2019" name="Int. J. Syst. Evol. Microbiol.">
        <title>The Global Catalogue of Microorganisms (GCM) 10K type strain sequencing project: providing services to taxonomists for standard genome sequencing and annotation.</title>
        <authorList>
            <consortium name="The Broad Institute Genomics Platform"/>
            <consortium name="The Broad Institute Genome Sequencing Center for Infectious Disease"/>
            <person name="Wu L."/>
            <person name="Ma J."/>
        </authorList>
    </citation>
    <scope>NUCLEOTIDE SEQUENCE [LARGE SCALE GENOMIC DNA]</scope>
    <source>
        <strain evidence="19">CGMCC 1.16326</strain>
    </source>
</reference>
<dbReference type="Proteomes" id="UP001596104">
    <property type="component" value="Unassembled WGS sequence"/>
</dbReference>
<keyword evidence="6" id="KW-0677">Repeat</keyword>
<keyword evidence="19" id="KW-1185">Reference proteome</keyword>
<evidence type="ECO:0000256" key="15">
    <source>
        <dbReference type="ARBA" id="ARBA00023136"/>
    </source>
</evidence>
<comment type="caution">
    <text evidence="18">The sequence shown here is derived from an EMBL/GenBank/DDBJ whole genome shotgun (WGS) entry which is preliminary data.</text>
</comment>
<evidence type="ECO:0000256" key="2">
    <source>
        <dbReference type="ARBA" id="ARBA00006024"/>
    </source>
</evidence>
<evidence type="ECO:0000256" key="7">
    <source>
        <dbReference type="ARBA" id="ARBA00022741"/>
    </source>
</evidence>
<evidence type="ECO:0000256" key="14">
    <source>
        <dbReference type="ARBA" id="ARBA00023065"/>
    </source>
</evidence>
<dbReference type="Gene3D" id="3.40.50.1000">
    <property type="entry name" value="HAD superfamily/HAD-like"/>
    <property type="match status" value="1"/>
</dbReference>
<feature type="transmembrane region" description="Helical" evidence="16">
    <location>
        <begin position="169"/>
        <end position="187"/>
    </location>
</feature>
<dbReference type="SUPFAM" id="SSF56784">
    <property type="entry name" value="HAD-like"/>
    <property type="match status" value="1"/>
</dbReference>
<dbReference type="InterPro" id="IPR036412">
    <property type="entry name" value="HAD-like_sf"/>
</dbReference>
<evidence type="ECO:0000256" key="16">
    <source>
        <dbReference type="RuleBase" id="RU362081"/>
    </source>
</evidence>
<feature type="transmembrane region" description="Helical" evidence="16">
    <location>
        <begin position="772"/>
        <end position="794"/>
    </location>
</feature>
<dbReference type="InterPro" id="IPR044492">
    <property type="entry name" value="P_typ_ATPase_HD_dom"/>
</dbReference>
<dbReference type="PROSITE" id="PS01047">
    <property type="entry name" value="HMA_1"/>
    <property type="match status" value="2"/>
</dbReference>
<dbReference type="Gene3D" id="3.30.70.100">
    <property type="match status" value="2"/>
</dbReference>
<dbReference type="SUPFAM" id="SSF55008">
    <property type="entry name" value="HMA, heavy metal-associated domain"/>
    <property type="match status" value="2"/>
</dbReference>
<dbReference type="RefSeq" id="WP_377012551.1">
    <property type="nucleotide sequence ID" value="NZ_JBHSLV010000072.1"/>
</dbReference>
<dbReference type="InterPro" id="IPR008250">
    <property type="entry name" value="ATPase_P-typ_transduc_dom_A_sf"/>
</dbReference>
<keyword evidence="4 16" id="KW-0812">Transmembrane</keyword>
<feature type="domain" description="HMA" evidence="17">
    <location>
        <begin position="81"/>
        <end position="146"/>
    </location>
</feature>
<keyword evidence="11" id="KW-1278">Translocase</keyword>
<evidence type="ECO:0000256" key="3">
    <source>
        <dbReference type="ARBA" id="ARBA00022448"/>
    </source>
</evidence>
<dbReference type="InterPro" id="IPR023299">
    <property type="entry name" value="ATPase_P-typ_cyto_dom_N"/>
</dbReference>
<dbReference type="InterPro" id="IPR023214">
    <property type="entry name" value="HAD_sf"/>
</dbReference>
<dbReference type="Pfam" id="PF00403">
    <property type="entry name" value="HMA"/>
    <property type="match status" value="2"/>
</dbReference>
<keyword evidence="14" id="KW-0406">Ion transport</keyword>
<feature type="transmembrane region" description="Helical" evidence="16">
    <location>
        <begin position="800"/>
        <end position="819"/>
    </location>
</feature>
<evidence type="ECO:0000256" key="8">
    <source>
        <dbReference type="ARBA" id="ARBA00022796"/>
    </source>
</evidence>
<dbReference type="Pfam" id="PF00702">
    <property type="entry name" value="Hydrolase"/>
    <property type="match status" value="1"/>
</dbReference>
<dbReference type="PROSITE" id="PS01229">
    <property type="entry name" value="COF_2"/>
    <property type="match status" value="1"/>
</dbReference>
<dbReference type="SFLD" id="SFLDG00002">
    <property type="entry name" value="C1.7:_P-type_atpase_like"/>
    <property type="match status" value="1"/>
</dbReference>
<keyword evidence="3" id="KW-0813">Transport</keyword>
<keyword evidence="9 16" id="KW-0067">ATP-binding</keyword>
<dbReference type="InterPro" id="IPR027256">
    <property type="entry name" value="P-typ_ATPase_IB"/>
</dbReference>
<keyword evidence="16" id="KW-1003">Cell membrane</keyword>
<feature type="domain" description="HMA" evidence="17">
    <location>
        <begin position="15"/>
        <end position="79"/>
    </location>
</feature>
<dbReference type="NCBIfam" id="TIGR01525">
    <property type="entry name" value="ATPase-IB_hvy"/>
    <property type="match status" value="1"/>
</dbReference>
<evidence type="ECO:0000256" key="12">
    <source>
        <dbReference type="ARBA" id="ARBA00022989"/>
    </source>
</evidence>
<keyword evidence="10" id="KW-0460">Magnesium</keyword>
<feature type="transmembrane region" description="Helical" evidence="16">
    <location>
        <begin position="207"/>
        <end position="227"/>
    </location>
</feature>
<keyword evidence="8" id="KW-0187">Copper transport</keyword>
<keyword evidence="15 16" id="KW-0472">Membrane</keyword>
<evidence type="ECO:0000313" key="18">
    <source>
        <dbReference type="EMBL" id="MFC5396196.1"/>
    </source>
</evidence>
<comment type="similarity">
    <text evidence="2 16">Belongs to the cation transport ATPase (P-type) (TC 3.A.3) family. Type IB subfamily.</text>
</comment>
<dbReference type="Gene3D" id="2.70.150.10">
    <property type="entry name" value="Calcium-transporting ATPase, cytoplasmic transduction domain A"/>
    <property type="match status" value="1"/>
</dbReference>
<dbReference type="InterPro" id="IPR059000">
    <property type="entry name" value="ATPase_P-type_domA"/>
</dbReference>
<dbReference type="EMBL" id="JBHSLV010000072">
    <property type="protein sequence ID" value="MFC5396196.1"/>
    <property type="molecule type" value="Genomic_DNA"/>
</dbReference>
<dbReference type="NCBIfam" id="TIGR01494">
    <property type="entry name" value="ATPase_P-type"/>
    <property type="match status" value="1"/>
</dbReference>
<keyword evidence="13" id="KW-0186">Copper</keyword>
<dbReference type="SUPFAM" id="SSF81665">
    <property type="entry name" value="Calcium ATPase, transmembrane domain M"/>
    <property type="match status" value="1"/>
</dbReference>
<dbReference type="SFLD" id="SFLDF00027">
    <property type="entry name" value="p-type_atpase"/>
    <property type="match status" value="1"/>
</dbReference>
<evidence type="ECO:0000256" key="10">
    <source>
        <dbReference type="ARBA" id="ARBA00022842"/>
    </source>
</evidence>
<evidence type="ECO:0000256" key="1">
    <source>
        <dbReference type="ARBA" id="ARBA00004127"/>
    </source>
</evidence>
<comment type="subcellular location">
    <subcellularLocation>
        <location evidence="16">Cell membrane</location>
    </subcellularLocation>
    <subcellularLocation>
        <location evidence="1">Endomembrane system</location>
        <topology evidence="1">Multi-pass membrane protein</topology>
    </subcellularLocation>
</comment>
<keyword evidence="7 16" id="KW-0547">Nucleotide-binding</keyword>
<dbReference type="NCBIfam" id="TIGR00003">
    <property type="entry name" value="copper ion binding protein"/>
    <property type="match status" value="1"/>
</dbReference>
<keyword evidence="5 16" id="KW-0479">Metal-binding</keyword>
<evidence type="ECO:0000256" key="11">
    <source>
        <dbReference type="ARBA" id="ARBA00022967"/>
    </source>
</evidence>
<protein>
    <submittedName>
        <fullName evidence="18">Heavy metal translocating P-type ATPase</fullName>
    </submittedName>
</protein>
<dbReference type="PRINTS" id="PR00119">
    <property type="entry name" value="CATATPASE"/>
</dbReference>
<dbReference type="CDD" id="cd02094">
    <property type="entry name" value="P-type_ATPase_Cu-like"/>
    <property type="match status" value="1"/>
</dbReference>
<dbReference type="PROSITE" id="PS00154">
    <property type="entry name" value="ATPASE_E1_E2"/>
    <property type="match status" value="1"/>
</dbReference>
<feature type="transmembrane region" description="Helical" evidence="16">
    <location>
        <begin position="247"/>
        <end position="269"/>
    </location>
</feature>
<name>A0ABW0HI07_9HYPH</name>